<evidence type="ECO:0000313" key="3">
    <source>
        <dbReference type="Proteomes" id="UP000325081"/>
    </source>
</evidence>
<feature type="region of interest" description="Disordered" evidence="1">
    <location>
        <begin position="24"/>
        <end position="52"/>
    </location>
</feature>
<evidence type="ECO:0000313" key="2">
    <source>
        <dbReference type="EMBL" id="GER47885.1"/>
    </source>
</evidence>
<dbReference type="Proteomes" id="UP000325081">
    <property type="component" value="Unassembled WGS sequence"/>
</dbReference>
<keyword evidence="3" id="KW-1185">Reference proteome</keyword>
<accession>A0A5A7QRA8</accession>
<organism evidence="2 3">
    <name type="scientific">Striga asiatica</name>
    <name type="common">Asiatic witchweed</name>
    <name type="synonym">Buchnera asiatica</name>
    <dbReference type="NCBI Taxonomy" id="4170"/>
    <lineage>
        <taxon>Eukaryota</taxon>
        <taxon>Viridiplantae</taxon>
        <taxon>Streptophyta</taxon>
        <taxon>Embryophyta</taxon>
        <taxon>Tracheophyta</taxon>
        <taxon>Spermatophyta</taxon>
        <taxon>Magnoliopsida</taxon>
        <taxon>eudicotyledons</taxon>
        <taxon>Gunneridae</taxon>
        <taxon>Pentapetalae</taxon>
        <taxon>asterids</taxon>
        <taxon>lamiids</taxon>
        <taxon>Lamiales</taxon>
        <taxon>Orobanchaceae</taxon>
        <taxon>Buchnereae</taxon>
        <taxon>Striga</taxon>
    </lineage>
</organism>
<dbReference type="EMBL" id="BKCP01008070">
    <property type="protein sequence ID" value="GER47885.1"/>
    <property type="molecule type" value="Genomic_DNA"/>
</dbReference>
<proteinExistence type="predicted"/>
<reference evidence="3" key="1">
    <citation type="journal article" date="2019" name="Curr. Biol.">
        <title>Genome Sequence of Striga asiatica Provides Insight into the Evolution of Plant Parasitism.</title>
        <authorList>
            <person name="Yoshida S."/>
            <person name="Kim S."/>
            <person name="Wafula E.K."/>
            <person name="Tanskanen J."/>
            <person name="Kim Y.M."/>
            <person name="Honaas L."/>
            <person name="Yang Z."/>
            <person name="Spallek T."/>
            <person name="Conn C.E."/>
            <person name="Ichihashi Y."/>
            <person name="Cheong K."/>
            <person name="Cui S."/>
            <person name="Der J.P."/>
            <person name="Gundlach H."/>
            <person name="Jiao Y."/>
            <person name="Hori C."/>
            <person name="Ishida J.K."/>
            <person name="Kasahara H."/>
            <person name="Kiba T."/>
            <person name="Kim M.S."/>
            <person name="Koo N."/>
            <person name="Laohavisit A."/>
            <person name="Lee Y.H."/>
            <person name="Lumba S."/>
            <person name="McCourt P."/>
            <person name="Mortimer J.C."/>
            <person name="Mutuku J.M."/>
            <person name="Nomura T."/>
            <person name="Sasaki-Sekimoto Y."/>
            <person name="Seto Y."/>
            <person name="Wang Y."/>
            <person name="Wakatake T."/>
            <person name="Sakakibara H."/>
            <person name="Demura T."/>
            <person name="Yamaguchi S."/>
            <person name="Yoneyama K."/>
            <person name="Manabe R.I."/>
            <person name="Nelson D.C."/>
            <person name="Schulman A.H."/>
            <person name="Timko M.P."/>
            <person name="dePamphilis C.W."/>
            <person name="Choi D."/>
            <person name="Shirasu K."/>
        </authorList>
    </citation>
    <scope>NUCLEOTIDE SEQUENCE [LARGE SCALE GENOMIC DNA]</scope>
    <source>
        <strain evidence="3">cv. UVA1</strain>
    </source>
</reference>
<protein>
    <submittedName>
        <fullName evidence="2">Uncharacterized protein</fullName>
    </submittedName>
</protein>
<evidence type="ECO:0000256" key="1">
    <source>
        <dbReference type="SAM" id="MobiDB-lite"/>
    </source>
</evidence>
<gene>
    <name evidence="2" type="ORF">STAS_25032</name>
</gene>
<name>A0A5A7QRA8_STRAF</name>
<comment type="caution">
    <text evidence="2">The sequence shown here is derived from an EMBL/GenBank/DDBJ whole genome shotgun (WGS) entry which is preliminary data.</text>
</comment>
<dbReference type="AlphaFoldDB" id="A0A5A7QRA8"/>
<sequence length="176" mass="18961">MRINENSADFLHRQRLAIAENVSVERESNGGEREVRSEGRRQRLDGVKDGEEKGKSFAANEKILSCDAMWGVVPLPPLCLQALASEGECELREEAAAVPQNRPHPSSQNGVVLVGSFKSSKRIAVAVVDANTIIQGGGRLFHSANRLVSAAEVIGEIRSGNRRDTASIGDFLNGKG</sequence>